<accession>A0A0F8ZI93</accession>
<protein>
    <submittedName>
        <fullName evidence="1">Uncharacterized protein</fullName>
    </submittedName>
</protein>
<feature type="non-terminal residue" evidence="1">
    <location>
        <position position="1"/>
    </location>
</feature>
<reference evidence="1" key="1">
    <citation type="journal article" date="2015" name="Nature">
        <title>Complex archaea that bridge the gap between prokaryotes and eukaryotes.</title>
        <authorList>
            <person name="Spang A."/>
            <person name="Saw J.H."/>
            <person name="Jorgensen S.L."/>
            <person name="Zaremba-Niedzwiedzka K."/>
            <person name="Martijn J."/>
            <person name="Lind A.E."/>
            <person name="van Eijk R."/>
            <person name="Schleper C."/>
            <person name="Guy L."/>
            <person name="Ettema T.J."/>
        </authorList>
    </citation>
    <scope>NUCLEOTIDE SEQUENCE</scope>
</reference>
<comment type="caution">
    <text evidence="1">The sequence shown here is derived from an EMBL/GenBank/DDBJ whole genome shotgun (WGS) entry which is preliminary data.</text>
</comment>
<name>A0A0F8ZI93_9ZZZZ</name>
<dbReference type="AlphaFoldDB" id="A0A0F8ZI93"/>
<dbReference type="EMBL" id="LAZR01047738">
    <property type="protein sequence ID" value="KKK93522.1"/>
    <property type="molecule type" value="Genomic_DNA"/>
</dbReference>
<gene>
    <name evidence="1" type="ORF">LCGC14_2692060</name>
</gene>
<evidence type="ECO:0000313" key="1">
    <source>
        <dbReference type="EMBL" id="KKK93522.1"/>
    </source>
</evidence>
<proteinExistence type="predicted"/>
<organism evidence="1">
    <name type="scientific">marine sediment metagenome</name>
    <dbReference type="NCBI Taxonomy" id="412755"/>
    <lineage>
        <taxon>unclassified sequences</taxon>
        <taxon>metagenomes</taxon>
        <taxon>ecological metagenomes</taxon>
    </lineage>
</organism>
<sequence>EPSLCMDKLRILMTTKSLSAIPQALRGSVIHYPRDLMEVTTGNRNDGPQRAALHFVLSLQSGEMPKGAEAQQDFLYSTSSGDADKAVQSRQTGERYKELVEIFTKESTLLEMDADTAFTYAKAKYHSTFGGIIAFRAEWFKQTGKLAEMESSEEGAEAAMEALSSVRGELEKRSNKITSSGDSEEIFQLVTKFVALLKREMPNAKFNGQDVHVWVAHYCANLKEEVPSGLRSIQKTAQFLGSSYQSLGLKRLKIGQGGVMYTVQSG</sequence>